<dbReference type="Proteomes" id="UP000235589">
    <property type="component" value="Chromosome"/>
</dbReference>
<dbReference type="InterPro" id="IPR014001">
    <property type="entry name" value="Helicase_ATP-bd"/>
</dbReference>
<evidence type="ECO:0000256" key="3">
    <source>
        <dbReference type="ARBA" id="ARBA00022741"/>
    </source>
</evidence>
<evidence type="ECO:0000259" key="16">
    <source>
        <dbReference type="PROSITE" id="PS51192"/>
    </source>
</evidence>
<evidence type="ECO:0000256" key="10">
    <source>
        <dbReference type="ARBA" id="ARBA00023204"/>
    </source>
</evidence>
<evidence type="ECO:0000256" key="5">
    <source>
        <dbReference type="ARBA" id="ARBA00022801"/>
    </source>
</evidence>
<dbReference type="Pfam" id="PF17191">
    <property type="entry name" value="RecG_wedge"/>
    <property type="match status" value="1"/>
</dbReference>
<keyword evidence="11" id="KW-0413">Isomerase</keyword>
<accession>A0A2K9P4C1</accession>
<name>A0A2K9P4C1_9FIRM</name>
<dbReference type="GO" id="GO:0005524">
    <property type="term" value="F:ATP binding"/>
    <property type="evidence" value="ECO:0007669"/>
    <property type="project" value="UniProtKB-KW"/>
</dbReference>
<comment type="similarity">
    <text evidence="1 15">Belongs to the helicase family. RecG subfamily.</text>
</comment>
<evidence type="ECO:0000313" key="19">
    <source>
        <dbReference type="Proteomes" id="UP000235589"/>
    </source>
</evidence>
<proteinExistence type="inferred from homology"/>
<feature type="domain" description="Helicase C-terminal" evidence="17">
    <location>
        <begin position="456"/>
        <end position="613"/>
    </location>
</feature>
<dbReference type="GO" id="GO:0006281">
    <property type="term" value="P:DNA repair"/>
    <property type="evidence" value="ECO:0007669"/>
    <property type="project" value="UniProtKB-UniRule"/>
</dbReference>
<dbReference type="KEGG" id="mpec:B9O19_01934"/>
<dbReference type="SMART" id="SM00487">
    <property type="entry name" value="DEXDc"/>
    <property type="match status" value="1"/>
</dbReference>
<dbReference type="InterPro" id="IPR045562">
    <property type="entry name" value="RecG_dom3_C"/>
</dbReference>
<dbReference type="Pfam" id="PF00270">
    <property type="entry name" value="DEAD"/>
    <property type="match status" value="1"/>
</dbReference>
<dbReference type="Pfam" id="PF00271">
    <property type="entry name" value="Helicase_C"/>
    <property type="match status" value="1"/>
</dbReference>
<dbReference type="InterPro" id="IPR001650">
    <property type="entry name" value="Helicase_C-like"/>
</dbReference>
<evidence type="ECO:0000256" key="11">
    <source>
        <dbReference type="ARBA" id="ARBA00023235"/>
    </source>
</evidence>
<dbReference type="InterPro" id="IPR004609">
    <property type="entry name" value="ATP-dep_DNA_helicase_RecG"/>
</dbReference>
<dbReference type="InterPro" id="IPR011545">
    <property type="entry name" value="DEAD/DEAH_box_helicase_dom"/>
</dbReference>
<dbReference type="PROSITE" id="PS51194">
    <property type="entry name" value="HELICASE_CTER"/>
    <property type="match status" value="1"/>
</dbReference>
<reference evidence="18 19" key="1">
    <citation type="submission" date="2017-04" db="EMBL/GenBank/DDBJ databases">
        <title>Monoglobus pectinilyticus 14 draft genome.</title>
        <authorList>
            <person name="Kim C."/>
            <person name="Rosendale D.I."/>
            <person name="Kelly W.J."/>
            <person name="Tannock G.W."/>
            <person name="Patchett M.L."/>
            <person name="Jordens J.Z."/>
        </authorList>
    </citation>
    <scope>NUCLEOTIDE SEQUENCE [LARGE SCALE GENOMIC DNA]</scope>
    <source>
        <strain evidence="18 19">14</strain>
    </source>
</reference>
<keyword evidence="8" id="KW-0238">DNA-binding</keyword>
<dbReference type="RefSeq" id="WP_102366226.1">
    <property type="nucleotide sequence ID" value="NZ_CP020991.1"/>
</dbReference>
<comment type="catalytic activity">
    <reaction evidence="12 15">
        <text>Couples ATP hydrolysis with the unwinding of duplex DNA by translocating in the 3'-5' direction.</text>
        <dbReference type="EC" id="5.6.2.4"/>
    </reaction>
</comment>
<evidence type="ECO:0000256" key="2">
    <source>
        <dbReference type="ARBA" id="ARBA00017846"/>
    </source>
</evidence>
<dbReference type="NCBIfam" id="NF008168">
    <property type="entry name" value="PRK10917.2-2"/>
    <property type="match status" value="1"/>
</dbReference>
<keyword evidence="10 15" id="KW-0234">DNA repair</keyword>
<dbReference type="SUPFAM" id="SSF52540">
    <property type="entry name" value="P-loop containing nucleoside triphosphate hydrolases"/>
    <property type="match status" value="2"/>
</dbReference>
<comment type="function">
    <text evidence="15">Plays a critical role in recombination and DNA repair. Helps process Holliday junction intermediates to mature products by catalyzing branch migration. Has replication fork regression activity, unwinds stalled or blocked replication forks to make a HJ that can be resolved. Has a DNA unwinding activity characteristic of a DNA helicase with 3'-5' polarity.</text>
</comment>
<dbReference type="NCBIfam" id="TIGR00643">
    <property type="entry name" value="recG"/>
    <property type="match status" value="1"/>
</dbReference>
<dbReference type="PANTHER" id="PTHR47964">
    <property type="entry name" value="ATP-DEPENDENT DNA HELICASE HOMOLOG RECG, CHLOROPLASTIC"/>
    <property type="match status" value="1"/>
</dbReference>
<evidence type="ECO:0000256" key="1">
    <source>
        <dbReference type="ARBA" id="ARBA00007504"/>
    </source>
</evidence>
<dbReference type="Pfam" id="PF19833">
    <property type="entry name" value="RecG_dom3_C"/>
    <property type="match status" value="1"/>
</dbReference>
<dbReference type="NCBIfam" id="NF008165">
    <property type="entry name" value="PRK10917.1-3"/>
    <property type="match status" value="1"/>
</dbReference>
<organism evidence="18 19">
    <name type="scientific">Monoglobus pectinilyticus</name>
    <dbReference type="NCBI Taxonomy" id="1981510"/>
    <lineage>
        <taxon>Bacteria</taxon>
        <taxon>Bacillati</taxon>
        <taxon>Bacillota</taxon>
        <taxon>Clostridia</taxon>
        <taxon>Monoglobales</taxon>
        <taxon>Monoglobaceae</taxon>
        <taxon>Monoglobus</taxon>
    </lineage>
</organism>
<evidence type="ECO:0000313" key="18">
    <source>
        <dbReference type="EMBL" id="AUO20081.1"/>
    </source>
</evidence>
<dbReference type="EC" id="5.6.2.4" evidence="13 15"/>
<dbReference type="InterPro" id="IPR047112">
    <property type="entry name" value="RecG/Mfd"/>
</dbReference>
<keyword evidence="3 15" id="KW-0547">Nucleotide-binding</keyword>
<dbReference type="PANTHER" id="PTHR47964:SF1">
    <property type="entry name" value="ATP-DEPENDENT DNA HELICASE HOMOLOG RECG, CHLOROPLASTIC"/>
    <property type="match status" value="1"/>
</dbReference>
<dbReference type="PROSITE" id="PS51192">
    <property type="entry name" value="HELICASE_ATP_BIND_1"/>
    <property type="match status" value="1"/>
</dbReference>
<dbReference type="InterPro" id="IPR012340">
    <property type="entry name" value="NA-bd_OB-fold"/>
</dbReference>
<dbReference type="GO" id="GO:0006310">
    <property type="term" value="P:DNA recombination"/>
    <property type="evidence" value="ECO:0007669"/>
    <property type="project" value="UniProtKB-UniRule"/>
</dbReference>
<evidence type="ECO:0000256" key="8">
    <source>
        <dbReference type="ARBA" id="ARBA00023125"/>
    </source>
</evidence>
<evidence type="ECO:0000256" key="9">
    <source>
        <dbReference type="ARBA" id="ARBA00023172"/>
    </source>
</evidence>
<evidence type="ECO:0000256" key="7">
    <source>
        <dbReference type="ARBA" id="ARBA00022840"/>
    </source>
</evidence>
<dbReference type="InterPro" id="IPR027417">
    <property type="entry name" value="P-loop_NTPase"/>
</dbReference>
<evidence type="ECO:0000256" key="14">
    <source>
        <dbReference type="ARBA" id="ARBA00048988"/>
    </source>
</evidence>
<keyword evidence="9 15" id="KW-0233">DNA recombination</keyword>
<dbReference type="SMART" id="SM00490">
    <property type="entry name" value="HELICc"/>
    <property type="match status" value="1"/>
</dbReference>
<evidence type="ECO:0000256" key="6">
    <source>
        <dbReference type="ARBA" id="ARBA00022806"/>
    </source>
</evidence>
<dbReference type="GO" id="GO:0016887">
    <property type="term" value="F:ATP hydrolysis activity"/>
    <property type="evidence" value="ECO:0007669"/>
    <property type="project" value="RHEA"/>
</dbReference>
<keyword evidence="4 15" id="KW-0227">DNA damage</keyword>
<keyword evidence="7 15" id="KW-0067">ATP-binding</keyword>
<gene>
    <name evidence="18" type="ORF">B9O19_01934</name>
</gene>
<dbReference type="GO" id="GO:0043138">
    <property type="term" value="F:3'-5' DNA helicase activity"/>
    <property type="evidence" value="ECO:0007669"/>
    <property type="project" value="UniProtKB-EC"/>
</dbReference>
<dbReference type="OrthoDB" id="9804325at2"/>
<comment type="catalytic activity">
    <reaction evidence="14 15">
        <text>ATP + H2O = ADP + phosphate + H(+)</text>
        <dbReference type="Rhea" id="RHEA:13065"/>
        <dbReference type="ChEBI" id="CHEBI:15377"/>
        <dbReference type="ChEBI" id="CHEBI:15378"/>
        <dbReference type="ChEBI" id="CHEBI:30616"/>
        <dbReference type="ChEBI" id="CHEBI:43474"/>
        <dbReference type="ChEBI" id="CHEBI:456216"/>
        <dbReference type="EC" id="5.6.2.4"/>
    </reaction>
</comment>
<dbReference type="Gene3D" id="3.40.50.300">
    <property type="entry name" value="P-loop containing nucleotide triphosphate hydrolases"/>
    <property type="match status" value="2"/>
</dbReference>
<keyword evidence="6 15" id="KW-0347">Helicase</keyword>
<dbReference type="EMBL" id="CP020991">
    <property type="protein sequence ID" value="AUO20081.1"/>
    <property type="molecule type" value="Genomic_DNA"/>
</dbReference>
<protein>
    <recommendedName>
        <fullName evidence="2 15">ATP-dependent DNA helicase RecG</fullName>
        <ecNumber evidence="13 15">5.6.2.4</ecNumber>
    </recommendedName>
</protein>
<evidence type="ECO:0000256" key="4">
    <source>
        <dbReference type="ARBA" id="ARBA00022763"/>
    </source>
</evidence>
<dbReference type="SUPFAM" id="SSF50249">
    <property type="entry name" value="Nucleic acid-binding proteins"/>
    <property type="match status" value="1"/>
</dbReference>
<dbReference type="GeneID" id="98063313"/>
<dbReference type="GO" id="GO:0003677">
    <property type="term" value="F:DNA binding"/>
    <property type="evidence" value="ECO:0007669"/>
    <property type="project" value="UniProtKB-KW"/>
</dbReference>
<dbReference type="AlphaFoldDB" id="A0A2K9P4C1"/>
<dbReference type="Gene3D" id="2.40.50.140">
    <property type="entry name" value="Nucleic acid-binding proteins"/>
    <property type="match status" value="1"/>
</dbReference>
<evidence type="ECO:0000256" key="15">
    <source>
        <dbReference type="RuleBase" id="RU363016"/>
    </source>
</evidence>
<sequence>MLLSDSVQYLKGIGEKRAELFHKLGIFTVEDLLYHLPRGFEDRTNIKDISDLAEGETVCVKGVLAMGLRKFRARNGTWVIQTRLSDGSGVMQLTWFNAPYVEKSLEDPSAEYIFFGRVSYRRMSPEMVNPIIEKVDSGTSKMGKIVPIYPATGGLQQRSIRDAVTQAVLKLGEKLPESLPEEIRQKYDLIDIERAIRSVHMPETFDDFYTARRRLVFEEFLKLQLGVATVKAHKHKQSAVVIENVKCIADFAASLPFELTNAQKRVINEISADLKNSVPMNRLVQGDVGSGKTIVAAASMFAVAKSGYQSVMMAPTEILAEQHFAGLKKYFEPWGIKVAFLSGGQKAKERRENLELIESGEASVIVGTHAVITDKVNFANLALSITDEQHRFGVSQRTKLAGKGINSHTLVMTATPIPRTLSLVIYGDLDISIIDQLPPGRKEIKTIALTEARRAKMYEFILQELNKGRQAYFVCALVEDSDAVSAKAATDYVKRLSNGVLRGKSVGLLHGRMKSFEKEDIMKRFAAGEIDALVATTVIEVGVDVPNATIMVIENAERFGLSQLHQLRGRVGRGAEQSYCIMFGDQKSGVAKERMAVMCETNDGFKIAEKDLEIRGPGEFFGTRQHGLPEMKIGNFFTDMDILKETQGAAAEILKEDPMLENKKYDILNREVVKTFNKVGDVLN</sequence>
<feature type="domain" description="Helicase ATP-binding" evidence="16">
    <location>
        <begin position="273"/>
        <end position="434"/>
    </location>
</feature>
<dbReference type="CDD" id="cd04488">
    <property type="entry name" value="RecG_wedge_OBF"/>
    <property type="match status" value="1"/>
</dbReference>
<evidence type="ECO:0000256" key="13">
    <source>
        <dbReference type="ARBA" id="ARBA00034808"/>
    </source>
</evidence>
<keyword evidence="5 15" id="KW-0378">Hydrolase</keyword>
<dbReference type="InterPro" id="IPR033454">
    <property type="entry name" value="RecG_wedge"/>
</dbReference>
<evidence type="ECO:0000256" key="12">
    <source>
        <dbReference type="ARBA" id="ARBA00034617"/>
    </source>
</evidence>
<evidence type="ECO:0000259" key="17">
    <source>
        <dbReference type="PROSITE" id="PS51194"/>
    </source>
</evidence>
<dbReference type="CDD" id="cd17992">
    <property type="entry name" value="DEXHc_RecG"/>
    <property type="match status" value="1"/>
</dbReference>
<keyword evidence="19" id="KW-1185">Reference proteome</keyword>